<dbReference type="Gene3D" id="3.40.30.10">
    <property type="entry name" value="Glutaredoxin"/>
    <property type="match status" value="1"/>
</dbReference>
<dbReference type="EMBL" id="JBHRZT010000044">
    <property type="protein sequence ID" value="MFC3883951.1"/>
    <property type="molecule type" value="Genomic_DNA"/>
</dbReference>
<evidence type="ECO:0000313" key="2">
    <source>
        <dbReference type="Proteomes" id="UP001595752"/>
    </source>
</evidence>
<name>A0ABV8B3X8_9BACI</name>
<dbReference type="RefSeq" id="WP_377914938.1">
    <property type="nucleotide sequence ID" value="NZ_JBHRZT010000044.1"/>
</dbReference>
<dbReference type="SUPFAM" id="SSF52833">
    <property type="entry name" value="Thioredoxin-like"/>
    <property type="match status" value="1"/>
</dbReference>
<protein>
    <submittedName>
        <fullName evidence="1">Ferredoxin</fullName>
    </submittedName>
</protein>
<dbReference type="Pfam" id="PF01257">
    <property type="entry name" value="2Fe-2S_thioredx"/>
    <property type="match status" value="1"/>
</dbReference>
<comment type="caution">
    <text evidence="1">The sequence shown here is derived from an EMBL/GenBank/DDBJ whole genome shotgun (WGS) entry which is preliminary data.</text>
</comment>
<gene>
    <name evidence="1" type="ORF">ACFOU2_10820</name>
</gene>
<keyword evidence="2" id="KW-1185">Reference proteome</keyword>
<dbReference type="InterPro" id="IPR036249">
    <property type="entry name" value="Thioredoxin-like_sf"/>
</dbReference>
<sequence>MTTWNLTGTKHHVLICNGSSCMRKGGEEVTQAIRDEIKRLNLDEQIHTTRTRCNGRCKDACIVIAYPEGTWYKVASPEEGRNIITEHLADGKVIEDSVIYQFGDEGMIASSYEGFHEGISKMEKAGK</sequence>
<evidence type="ECO:0000313" key="1">
    <source>
        <dbReference type="EMBL" id="MFC3883951.1"/>
    </source>
</evidence>
<accession>A0ABV8B3X8</accession>
<proteinExistence type="predicted"/>
<organism evidence="1 2">
    <name type="scientific">Bacillus songklensis</name>
    <dbReference type="NCBI Taxonomy" id="1069116"/>
    <lineage>
        <taxon>Bacteria</taxon>
        <taxon>Bacillati</taxon>
        <taxon>Bacillota</taxon>
        <taxon>Bacilli</taxon>
        <taxon>Bacillales</taxon>
        <taxon>Bacillaceae</taxon>
        <taxon>Bacillus</taxon>
    </lineage>
</organism>
<reference evidence="2" key="1">
    <citation type="journal article" date="2019" name="Int. J. Syst. Evol. Microbiol.">
        <title>The Global Catalogue of Microorganisms (GCM) 10K type strain sequencing project: providing services to taxonomists for standard genome sequencing and annotation.</title>
        <authorList>
            <consortium name="The Broad Institute Genomics Platform"/>
            <consortium name="The Broad Institute Genome Sequencing Center for Infectious Disease"/>
            <person name="Wu L."/>
            <person name="Ma J."/>
        </authorList>
    </citation>
    <scope>NUCLEOTIDE SEQUENCE [LARGE SCALE GENOMIC DNA]</scope>
    <source>
        <strain evidence="2">CCUG 61889</strain>
    </source>
</reference>
<dbReference type="Proteomes" id="UP001595752">
    <property type="component" value="Unassembled WGS sequence"/>
</dbReference>
<dbReference type="CDD" id="cd02980">
    <property type="entry name" value="TRX_Fd_family"/>
    <property type="match status" value="1"/>
</dbReference>